<comment type="caution">
    <text evidence="2">The sequence shown here is derived from an EMBL/GenBank/DDBJ whole genome shotgun (WGS) entry which is preliminary data.</text>
</comment>
<evidence type="ECO:0000313" key="3">
    <source>
        <dbReference type="Proteomes" id="UP001195769"/>
    </source>
</evidence>
<proteinExistence type="predicted"/>
<dbReference type="EMBL" id="JABBWK010000035">
    <property type="protein sequence ID" value="KAG1898993.1"/>
    <property type="molecule type" value="Genomic_DNA"/>
</dbReference>
<feature type="region of interest" description="Disordered" evidence="1">
    <location>
        <begin position="65"/>
        <end position="95"/>
    </location>
</feature>
<evidence type="ECO:0000256" key="1">
    <source>
        <dbReference type="SAM" id="MobiDB-lite"/>
    </source>
</evidence>
<feature type="compositionally biased region" description="Polar residues" evidence="1">
    <location>
        <begin position="67"/>
        <end position="89"/>
    </location>
</feature>
<accession>A0AAD4HJL2</accession>
<name>A0AAD4HJL2_9AGAM</name>
<dbReference type="RefSeq" id="XP_041224569.1">
    <property type="nucleotide sequence ID" value="XM_041369628.1"/>
</dbReference>
<sequence>MTFGISPFVHPTYRIAHGIVGTRFDGGFVLGGKDGVGIGLEGALSDEVRQWRVKRVREVLNGLGPTSWETETTSFATGDEPNTQQQSKRSPGIHT</sequence>
<dbReference type="AlphaFoldDB" id="A0AAD4HJL2"/>
<gene>
    <name evidence="2" type="ORF">F5891DRAFT_1235315</name>
</gene>
<protein>
    <submittedName>
        <fullName evidence="2">Uncharacterized protein</fullName>
    </submittedName>
</protein>
<dbReference type="Proteomes" id="UP001195769">
    <property type="component" value="Unassembled WGS sequence"/>
</dbReference>
<organism evidence="2 3">
    <name type="scientific">Suillus fuscotomentosus</name>
    <dbReference type="NCBI Taxonomy" id="1912939"/>
    <lineage>
        <taxon>Eukaryota</taxon>
        <taxon>Fungi</taxon>
        <taxon>Dikarya</taxon>
        <taxon>Basidiomycota</taxon>
        <taxon>Agaricomycotina</taxon>
        <taxon>Agaricomycetes</taxon>
        <taxon>Agaricomycetidae</taxon>
        <taxon>Boletales</taxon>
        <taxon>Suillineae</taxon>
        <taxon>Suillaceae</taxon>
        <taxon>Suillus</taxon>
    </lineage>
</organism>
<reference evidence="2" key="1">
    <citation type="journal article" date="2020" name="New Phytol.">
        <title>Comparative genomics reveals dynamic genome evolution in host specialist ectomycorrhizal fungi.</title>
        <authorList>
            <person name="Lofgren L.A."/>
            <person name="Nguyen N.H."/>
            <person name="Vilgalys R."/>
            <person name="Ruytinx J."/>
            <person name="Liao H.L."/>
            <person name="Branco S."/>
            <person name="Kuo A."/>
            <person name="LaButti K."/>
            <person name="Lipzen A."/>
            <person name="Andreopoulos W."/>
            <person name="Pangilinan J."/>
            <person name="Riley R."/>
            <person name="Hundley H."/>
            <person name="Na H."/>
            <person name="Barry K."/>
            <person name="Grigoriev I.V."/>
            <person name="Stajich J.E."/>
            <person name="Kennedy P.G."/>
        </authorList>
    </citation>
    <scope>NUCLEOTIDE SEQUENCE</scope>
    <source>
        <strain evidence="2">FC203</strain>
    </source>
</reference>
<dbReference type="GeneID" id="64663926"/>
<evidence type="ECO:0000313" key="2">
    <source>
        <dbReference type="EMBL" id="KAG1898993.1"/>
    </source>
</evidence>
<keyword evidence="3" id="KW-1185">Reference proteome</keyword>